<reference evidence="1 2" key="1">
    <citation type="submission" date="2021-10" db="EMBL/GenBank/DDBJ databases">
        <title>Genome sequencing of Xanthomonas strains from NCPPB.</title>
        <authorList>
            <person name="Hussein R."/>
            <person name="Harrison J."/>
            <person name="Studholme D.J."/>
            <person name="Vicente J."/>
            <person name="Grant M."/>
        </authorList>
    </citation>
    <scope>NUCLEOTIDE SEQUENCE [LARGE SCALE GENOMIC DNA]</scope>
    <source>
        <strain evidence="1 2">NCPPB 101</strain>
    </source>
</reference>
<comment type="caution">
    <text evidence="1">The sequence shown here is derived from an EMBL/GenBank/DDBJ whole genome shotgun (WGS) entry which is preliminary data.</text>
</comment>
<organism evidence="1 2">
    <name type="scientific">Xanthomonas cassavae CFBP 4642</name>
    <dbReference type="NCBI Taxonomy" id="1219375"/>
    <lineage>
        <taxon>Bacteria</taxon>
        <taxon>Pseudomonadati</taxon>
        <taxon>Pseudomonadota</taxon>
        <taxon>Gammaproteobacteria</taxon>
        <taxon>Lysobacterales</taxon>
        <taxon>Lysobacteraceae</taxon>
        <taxon>Xanthomonas</taxon>
    </lineage>
</organism>
<proteinExistence type="predicted"/>
<dbReference type="Proteomes" id="UP001199206">
    <property type="component" value="Unassembled WGS sequence"/>
</dbReference>
<name>A0ABS8H9C8_9XANT</name>
<dbReference type="RefSeq" id="WP_152527266.1">
    <property type="nucleotide sequence ID" value="NZ_CAWLZN010000001.1"/>
</dbReference>
<gene>
    <name evidence="1" type="ORF">LL965_01305</name>
</gene>
<evidence type="ECO:0000313" key="1">
    <source>
        <dbReference type="EMBL" id="MCC4618781.1"/>
    </source>
</evidence>
<evidence type="ECO:0000313" key="2">
    <source>
        <dbReference type="Proteomes" id="UP001199206"/>
    </source>
</evidence>
<sequence length="107" mass="11668">MPTDRAALSAWQRGLSARWLLDLPGTTKDAHGCDSSPIAHAHMSSQHLVGWLIETGVAAVWMQSQTGFVPSLKVQDYNRGCARGPFGHRHYRVAGGPEVLVLMTCSR</sequence>
<accession>A0ABS8H9C8</accession>
<protein>
    <submittedName>
        <fullName evidence="1">Uncharacterized protein</fullName>
    </submittedName>
</protein>
<dbReference type="EMBL" id="JAJGQJ010000002">
    <property type="protein sequence ID" value="MCC4618781.1"/>
    <property type="molecule type" value="Genomic_DNA"/>
</dbReference>
<keyword evidence="2" id="KW-1185">Reference proteome</keyword>